<dbReference type="PANTHER" id="PTHR38248:SF2">
    <property type="entry name" value="FUNK1 11"/>
    <property type="match status" value="1"/>
</dbReference>
<organism evidence="2 3">
    <name type="scientific">Mycena indigotica</name>
    <dbReference type="NCBI Taxonomy" id="2126181"/>
    <lineage>
        <taxon>Eukaryota</taxon>
        <taxon>Fungi</taxon>
        <taxon>Dikarya</taxon>
        <taxon>Basidiomycota</taxon>
        <taxon>Agaricomycotina</taxon>
        <taxon>Agaricomycetes</taxon>
        <taxon>Agaricomycetidae</taxon>
        <taxon>Agaricales</taxon>
        <taxon>Marasmiineae</taxon>
        <taxon>Mycenaceae</taxon>
        <taxon>Mycena</taxon>
    </lineage>
</organism>
<dbReference type="InterPro" id="IPR011009">
    <property type="entry name" value="Kinase-like_dom_sf"/>
</dbReference>
<evidence type="ECO:0000313" key="3">
    <source>
        <dbReference type="Proteomes" id="UP000636479"/>
    </source>
</evidence>
<gene>
    <name evidence="2" type="ORF">MIND_00883200</name>
</gene>
<keyword evidence="2" id="KW-0418">Kinase</keyword>
<dbReference type="Gene3D" id="1.10.510.10">
    <property type="entry name" value="Transferase(Phosphotransferase) domain 1"/>
    <property type="match status" value="1"/>
</dbReference>
<reference evidence="2" key="1">
    <citation type="submission" date="2020-05" db="EMBL/GenBank/DDBJ databases">
        <title>Mycena genomes resolve the evolution of fungal bioluminescence.</title>
        <authorList>
            <person name="Tsai I.J."/>
        </authorList>
    </citation>
    <scope>NUCLEOTIDE SEQUENCE</scope>
    <source>
        <strain evidence="2">171206Taipei</strain>
    </source>
</reference>
<name>A0A8H6SIE3_9AGAR</name>
<dbReference type="Proteomes" id="UP000636479">
    <property type="component" value="Unassembled WGS sequence"/>
</dbReference>
<dbReference type="PANTHER" id="PTHR38248">
    <property type="entry name" value="FUNK1 6"/>
    <property type="match status" value="1"/>
</dbReference>
<dbReference type="RefSeq" id="XP_037218728.1">
    <property type="nucleotide sequence ID" value="XM_037365486.1"/>
</dbReference>
<sequence length="646" mass="73669">MPTWSWINDNLRDVLPPEEFLEEHMQPPANERPARIRAMTLNAKPSLKEARKTLRFQLDRWQTVDQSPDEGVVQAPFLKYGAALLDTHNTTAFDRWKSQVVFLNDKSDWEADIISINHITGYHQLRGGFHDASHPENQMRTQLCTMAQDLLMESGRCFVYILSIFAIEHARIFVFDRSGFAASERFNWLGDKTDILPRFFLRLFNLNGLDDTISQPDEQVVARLWTVLSHHPYYSQNLDEKVVKGNCLRLLASRRISGKGPDEQELVHCLTVGQRLFAYDGLFGRATRVYRVIIEEDLVNDALPAVYALKDAWCEGLERPEVDFYDLIEHHCETAEPKIDMDAIGMARCCGSIQLSDSTSPLFDASWNPQSHKTRLAEATADEYQRHHRRLLLTPVGSSIKSFASTKQLIQALLNVSLHLKIADDAGVAHRDISTGNVLFMEDTTGSNSSIGFLVDWDCAEFTPDGVEKFNQFVKPGSNRRPADETRVIGNLRSYVGTPAFMAVTKSHSQHYGAGTTHRLAHDLESLYWLLIWLILRYTDHKHPYQRHASDFFDEKEGKEHWLYDYRLLLASDISPLHQLFSDLAKAVARQAFAFESHYPELHNIDYEQWCAMLQDALGSDGWPADDASNPYRAAAQSRLEQLAAS</sequence>
<keyword evidence="2" id="KW-0808">Transferase</keyword>
<dbReference type="EMBL" id="JACAZF010000007">
    <property type="protein sequence ID" value="KAF7299340.1"/>
    <property type="molecule type" value="Genomic_DNA"/>
</dbReference>
<proteinExistence type="predicted"/>
<dbReference type="Pfam" id="PF17667">
    <property type="entry name" value="Pkinase_fungal"/>
    <property type="match status" value="1"/>
</dbReference>
<keyword evidence="3" id="KW-1185">Reference proteome</keyword>
<evidence type="ECO:0000259" key="1">
    <source>
        <dbReference type="Pfam" id="PF17667"/>
    </source>
</evidence>
<dbReference type="OrthoDB" id="3271139at2759"/>
<protein>
    <submittedName>
        <fullName evidence="2">Protein kinase domain-containing protein</fullName>
    </submittedName>
</protein>
<accession>A0A8H6SIE3</accession>
<dbReference type="AlphaFoldDB" id="A0A8H6SIE3"/>
<dbReference type="InterPro" id="IPR040976">
    <property type="entry name" value="Pkinase_fungal"/>
</dbReference>
<dbReference type="SUPFAM" id="SSF56112">
    <property type="entry name" value="Protein kinase-like (PK-like)"/>
    <property type="match status" value="1"/>
</dbReference>
<comment type="caution">
    <text evidence="2">The sequence shown here is derived from an EMBL/GenBank/DDBJ whole genome shotgun (WGS) entry which is preliminary data.</text>
</comment>
<evidence type="ECO:0000313" key="2">
    <source>
        <dbReference type="EMBL" id="KAF7299340.1"/>
    </source>
</evidence>
<feature type="domain" description="Fungal-type protein kinase" evidence="1">
    <location>
        <begin position="108"/>
        <end position="534"/>
    </location>
</feature>
<dbReference type="GO" id="GO:0016301">
    <property type="term" value="F:kinase activity"/>
    <property type="evidence" value="ECO:0007669"/>
    <property type="project" value="UniProtKB-KW"/>
</dbReference>
<dbReference type="GeneID" id="59348002"/>